<dbReference type="SUPFAM" id="SSF57756">
    <property type="entry name" value="Retrovirus zinc finger-like domains"/>
    <property type="match status" value="1"/>
</dbReference>
<dbReference type="EnsemblPlants" id="evm.model.03.785">
    <property type="protein sequence ID" value="cds.evm.model.03.785"/>
    <property type="gene ID" value="evm.TU.03.785"/>
</dbReference>
<protein>
    <recommendedName>
        <fullName evidence="1">Zinc knuckle CX2CX4HX4C domain-containing protein</fullName>
    </recommendedName>
</protein>
<feature type="domain" description="Zinc knuckle CX2CX4HX4C" evidence="1">
    <location>
        <begin position="15"/>
        <end position="43"/>
    </location>
</feature>
<reference evidence="2" key="2">
    <citation type="submission" date="2021-03" db="UniProtKB">
        <authorList>
            <consortium name="EnsemblPlants"/>
        </authorList>
    </citation>
    <scope>IDENTIFICATION</scope>
</reference>
<dbReference type="GO" id="GO:0008270">
    <property type="term" value="F:zinc ion binding"/>
    <property type="evidence" value="ECO:0007669"/>
    <property type="project" value="InterPro"/>
</dbReference>
<dbReference type="Gramene" id="evm.model.03.785">
    <property type="protein sequence ID" value="cds.evm.model.03.785"/>
    <property type="gene ID" value="evm.TU.03.785"/>
</dbReference>
<dbReference type="Proteomes" id="UP000596661">
    <property type="component" value="Chromosome 3"/>
</dbReference>
<evidence type="ECO:0000259" key="1">
    <source>
        <dbReference type="Pfam" id="PF14392"/>
    </source>
</evidence>
<dbReference type="InterPro" id="IPR036875">
    <property type="entry name" value="Znf_CCHC_sf"/>
</dbReference>
<sequence>MEEEENMATITIDDEEEAVNFKYDVPTICFICGIMGHSNRFCPRRFDVLDGKIIKPYGEWMRVKPICKNHTIRAKWLKQFMVAMEDDPVDDANTAVGFEHRSLARKELVPGGGIKIPMIVEENMGQRAG</sequence>
<keyword evidence="3" id="KW-1185">Reference proteome</keyword>
<dbReference type="AlphaFoldDB" id="A0A803PAD7"/>
<evidence type="ECO:0000313" key="2">
    <source>
        <dbReference type="EnsemblPlants" id="cds.evm.model.03.785"/>
    </source>
</evidence>
<proteinExistence type="predicted"/>
<reference evidence="2" key="1">
    <citation type="submission" date="2018-11" db="EMBL/GenBank/DDBJ databases">
        <authorList>
            <person name="Grassa J C."/>
        </authorList>
    </citation>
    <scope>NUCLEOTIDE SEQUENCE [LARGE SCALE GENOMIC DNA]</scope>
</reference>
<dbReference type="EMBL" id="UZAU01000267">
    <property type="status" value="NOT_ANNOTATED_CDS"/>
    <property type="molecule type" value="Genomic_DNA"/>
</dbReference>
<accession>A0A803PAD7</accession>
<dbReference type="GO" id="GO:0003676">
    <property type="term" value="F:nucleic acid binding"/>
    <property type="evidence" value="ECO:0007669"/>
    <property type="project" value="InterPro"/>
</dbReference>
<dbReference type="Pfam" id="PF14392">
    <property type="entry name" value="zf-CCHC_4"/>
    <property type="match status" value="1"/>
</dbReference>
<name>A0A803PAD7_CANSA</name>
<organism evidence="2 3">
    <name type="scientific">Cannabis sativa</name>
    <name type="common">Hemp</name>
    <name type="synonym">Marijuana</name>
    <dbReference type="NCBI Taxonomy" id="3483"/>
    <lineage>
        <taxon>Eukaryota</taxon>
        <taxon>Viridiplantae</taxon>
        <taxon>Streptophyta</taxon>
        <taxon>Embryophyta</taxon>
        <taxon>Tracheophyta</taxon>
        <taxon>Spermatophyta</taxon>
        <taxon>Magnoliopsida</taxon>
        <taxon>eudicotyledons</taxon>
        <taxon>Gunneridae</taxon>
        <taxon>Pentapetalae</taxon>
        <taxon>rosids</taxon>
        <taxon>fabids</taxon>
        <taxon>Rosales</taxon>
        <taxon>Cannabaceae</taxon>
        <taxon>Cannabis</taxon>
    </lineage>
</organism>
<dbReference type="InterPro" id="IPR025836">
    <property type="entry name" value="Zn_knuckle_CX2CX4HX4C"/>
</dbReference>
<evidence type="ECO:0000313" key="3">
    <source>
        <dbReference type="Proteomes" id="UP000596661"/>
    </source>
</evidence>